<evidence type="ECO:0000313" key="1">
    <source>
        <dbReference type="EMBL" id="KAJ4470260.1"/>
    </source>
</evidence>
<keyword evidence="2" id="KW-1185">Reference proteome</keyword>
<comment type="caution">
    <text evidence="1">The sequence shown here is derived from an EMBL/GenBank/DDBJ whole genome shotgun (WGS) entry which is preliminary data.</text>
</comment>
<sequence>MSLPSSIPGVSNATEIGAPGLERRASIELYHVTTSAAATAIQQGGVKLQVKPTIGDDFNPKGAGGYYASDNKQGILD</sequence>
<reference evidence="1" key="1">
    <citation type="submission" date="2022-08" db="EMBL/GenBank/DDBJ databases">
        <title>A Global Phylogenomic Analysis of the Shiitake Genus Lentinula.</title>
        <authorList>
            <consortium name="DOE Joint Genome Institute"/>
            <person name="Sierra-Patev S."/>
            <person name="Min B."/>
            <person name="Naranjo-Ortiz M."/>
            <person name="Looney B."/>
            <person name="Konkel Z."/>
            <person name="Slot J.C."/>
            <person name="Sakamoto Y."/>
            <person name="Steenwyk J.L."/>
            <person name="Rokas A."/>
            <person name="Carro J."/>
            <person name="Camarero S."/>
            <person name="Ferreira P."/>
            <person name="Molpeceres G."/>
            <person name="Ruiz-Duenas F.J."/>
            <person name="Serrano A."/>
            <person name="Henrissat B."/>
            <person name="Drula E."/>
            <person name="Hughes K.W."/>
            <person name="Mata J.L."/>
            <person name="Ishikawa N.K."/>
            <person name="Vargas-Isla R."/>
            <person name="Ushijima S."/>
            <person name="Smith C.A."/>
            <person name="Ahrendt S."/>
            <person name="Andreopoulos W."/>
            <person name="He G."/>
            <person name="Labutti K."/>
            <person name="Lipzen A."/>
            <person name="Ng V."/>
            <person name="Riley R."/>
            <person name="Sandor L."/>
            <person name="Barry K."/>
            <person name="Martinez A.T."/>
            <person name="Xiao Y."/>
            <person name="Gibbons J.G."/>
            <person name="Terashima K."/>
            <person name="Grigoriev I.V."/>
            <person name="Hibbett D.S."/>
        </authorList>
    </citation>
    <scope>NUCLEOTIDE SEQUENCE</scope>
    <source>
        <strain evidence="1">JLM2183</strain>
    </source>
</reference>
<organism evidence="1 2">
    <name type="scientific">Lentinula aciculospora</name>
    <dbReference type="NCBI Taxonomy" id="153920"/>
    <lineage>
        <taxon>Eukaryota</taxon>
        <taxon>Fungi</taxon>
        <taxon>Dikarya</taxon>
        <taxon>Basidiomycota</taxon>
        <taxon>Agaricomycotina</taxon>
        <taxon>Agaricomycetes</taxon>
        <taxon>Agaricomycetidae</taxon>
        <taxon>Agaricales</taxon>
        <taxon>Marasmiineae</taxon>
        <taxon>Omphalotaceae</taxon>
        <taxon>Lentinula</taxon>
    </lineage>
</organism>
<gene>
    <name evidence="1" type="ORF">J3R30DRAFT_3712146</name>
</gene>
<protein>
    <submittedName>
        <fullName evidence="1">Uncharacterized protein</fullName>
    </submittedName>
</protein>
<dbReference type="AlphaFoldDB" id="A0A9W8ZZB9"/>
<dbReference type="EMBL" id="JAOTPV010000027">
    <property type="protein sequence ID" value="KAJ4470260.1"/>
    <property type="molecule type" value="Genomic_DNA"/>
</dbReference>
<accession>A0A9W8ZZB9</accession>
<dbReference type="Proteomes" id="UP001150266">
    <property type="component" value="Unassembled WGS sequence"/>
</dbReference>
<name>A0A9W8ZZB9_9AGAR</name>
<proteinExistence type="predicted"/>
<evidence type="ECO:0000313" key="2">
    <source>
        <dbReference type="Proteomes" id="UP001150266"/>
    </source>
</evidence>